<dbReference type="InterPro" id="IPR011936">
    <property type="entry name" value="Myxo_disulph_rpt"/>
</dbReference>
<dbReference type="InterPro" id="IPR000742">
    <property type="entry name" value="EGF"/>
</dbReference>
<evidence type="ECO:0000259" key="5">
    <source>
        <dbReference type="SMART" id="SM00181"/>
    </source>
</evidence>
<evidence type="ECO:0000313" key="7">
    <source>
        <dbReference type="Proteomes" id="UP000688137"/>
    </source>
</evidence>
<keyword evidence="2" id="KW-0677">Repeat</keyword>
<protein>
    <recommendedName>
        <fullName evidence="5">EGF-like domain-containing protein</fullName>
    </recommendedName>
</protein>
<dbReference type="NCBIfam" id="TIGR02232">
    <property type="entry name" value="myxo_disulf_rpt"/>
    <property type="match status" value="5"/>
</dbReference>
<dbReference type="CDD" id="cd00064">
    <property type="entry name" value="FU"/>
    <property type="match status" value="1"/>
</dbReference>
<gene>
    <name evidence="6" type="ORF">PPRIM_AZ9-3.1.T0390212</name>
</gene>
<dbReference type="Proteomes" id="UP000688137">
    <property type="component" value="Unassembled WGS sequence"/>
</dbReference>
<dbReference type="SMART" id="SM00261">
    <property type="entry name" value="FU"/>
    <property type="match status" value="8"/>
</dbReference>
<keyword evidence="1 4" id="KW-0732">Signal</keyword>
<comment type="caution">
    <text evidence="6">The sequence shown here is derived from an EMBL/GenBank/DDBJ whole genome shotgun (WGS) entry which is preliminary data.</text>
</comment>
<proteinExistence type="predicted"/>
<reference evidence="6" key="1">
    <citation type="submission" date="2021-01" db="EMBL/GenBank/DDBJ databases">
        <authorList>
            <consortium name="Genoscope - CEA"/>
            <person name="William W."/>
        </authorList>
    </citation>
    <scope>NUCLEOTIDE SEQUENCE</scope>
</reference>
<evidence type="ECO:0000256" key="3">
    <source>
        <dbReference type="ARBA" id="ARBA00023157"/>
    </source>
</evidence>
<dbReference type="InterPro" id="IPR006212">
    <property type="entry name" value="Furin_repeat"/>
</dbReference>
<feature type="domain" description="EGF-like" evidence="5">
    <location>
        <begin position="1271"/>
        <end position="1301"/>
    </location>
</feature>
<feature type="domain" description="EGF-like" evidence="5">
    <location>
        <begin position="866"/>
        <end position="898"/>
    </location>
</feature>
<keyword evidence="3" id="KW-1015">Disulfide bond</keyword>
<dbReference type="SMART" id="SM00181">
    <property type="entry name" value="EGF"/>
    <property type="match status" value="7"/>
</dbReference>
<dbReference type="EMBL" id="CAJJDM010000038">
    <property type="protein sequence ID" value="CAD8066624.1"/>
    <property type="molecule type" value="Genomic_DNA"/>
</dbReference>
<accession>A0A8S1LVI8</accession>
<evidence type="ECO:0000256" key="4">
    <source>
        <dbReference type="SAM" id="SignalP"/>
    </source>
</evidence>
<evidence type="ECO:0000313" key="6">
    <source>
        <dbReference type="EMBL" id="CAD8066624.1"/>
    </source>
</evidence>
<feature type="domain" description="EGF-like" evidence="5">
    <location>
        <begin position="407"/>
        <end position="437"/>
    </location>
</feature>
<dbReference type="PANTHER" id="PTHR38934:SF6">
    <property type="entry name" value="CHROMOSOME UNDETERMINED SCAFFOLD_176, WHOLE GENOME SHOTGUN SEQUENCE"/>
    <property type="match status" value="1"/>
</dbReference>
<sequence>MKMSLVIIFVGLIEVGNSYQRLIYHYLYKNDKYTYQNGPTAHQYSGNFLIPFTQTTANFITCTTPSTSYITVNSVFPSAQGNDTLLLSKICFVSVDLYFQGTWTSETVTISFDSFSYSYNYISPPNYQISTGFCDNIAFDIRTLNFTFQIPFLAYGNLKFTSSNLNDGQVSIRNIYISDPFGCYYLCKSCLGDNYSQCRICYYGEPTNYICPPCPSNQYFEKKYGCRNICDIYQPLYQKGFCNNYPVYKFSEDLVSTIQNQWFIIYDPEHLDISPTILDSGIYGVFMFNFGIYKYYYSNFYATYLIGLKISIVTYNDIPINCGLSIMINDYYVGSIYRDESGIQTHNLIIYSTSSIPPSLTYTSIQQLSLITYIDIPNFPFLFSVKGNYTDETAGWGLQYVYVTSGYCPQYCQLCEVSFKCKICQSGYFKYKDNTCISKCDQPYQKLNGSYCQDFDDETPYSDYLTYDFLNNTIDPYYYGSYTLIYQNGTNFIKGSDIYYSYFNNLRIFGGPYIWAQAKFQRIHDIIDPHHSITIAFYILYGPAFPSDGLFIYTIENNPPISKSSNSFQGSNNLGGKYDKVYERINHDSNTLTISWECFGPNNEPIKAYCGFYNYYIAIHKCQPYCLQCSDQSTCTLWNSDYDANVNKFSQEECLSNQYYDKDSVRCLDCPISCLTCTSKIDCQTCQSTFIQTKLGCICKFNQFEDSNQCYDCPIECNQCLSLSNCLNCLITNNRYLKNHQCICIDGYYPILQNPKCEKCHYFCSTCTGPTFNDCLTCNNIVNIENVGSTCRCQIGFYYQEFSKSCSQCHQSCQTCYKATIDGCLSCDINLNRILKGVKCECKPGYYELDDVCTNCPITEDVLLSACYLLCINNQQLWHTNTCISCDSGFDLIFGKCEPICGDLQIIGYEQCEDNNNIMDDLCYNCQFQCPAHCITCNESTTLPCPDICGDGMVTGIEECEDGNNIKYDGCFDCKYQCQPQCTKCIKGECFECLTSGWQIDLTVQPWQYKEKCGDLQIVGQEQCDDGNQDDKDGCQNCKYFCRIGCSSCNYDTNTCLNCELPGFVPEKYYCKNICGDMLVVTDPYGFYSEECDDGNKINYDGCSKDCKFQCQISTICISCINNRCQICATGYYLSNQSICIPICGDLLVVVGEQCEDSLTLPYKGCQNCQAKCQTSCTTCDNFGLGCKVCKQGYNLIDGQCYSKCGDKIITQDEECDDGNLIFGDGCHQCSFTCPIQCSNCLRGVCYDCYEGYEYVKYSCIKIFNDYHDPRCDQSCLICSIQGYGCQVCQSGFQNIDGKCQPICGDKLVLVNEECDDGNLIFEDGCHQCSFSCPISCINCYLGICLNCATQHFYYQHQCYQLFDNIYLKEDTNLEFLDIVITQTFIENPNQTSRIQMKIFEFYQQNYNQIGQYIEIMNSGFPYINIEIDFTCQQNKKLESQFFKSNYQKGVYDKNIILSYDCHNFVNHIIKFSFKLQKIILKDELLIINISEEEFKLSTLFTSFKQRLLQIALVDV</sequence>
<organism evidence="6 7">
    <name type="scientific">Paramecium primaurelia</name>
    <dbReference type="NCBI Taxonomy" id="5886"/>
    <lineage>
        <taxon>Eukaryota</taxon>
        <taxon>Sar</taxon>
        <taxon>Alveolata</taxon>
        <taxon>Ciliophora</taxon>
        <taxon>Intramacronucleata</taxon>
        <taxon>Oligohymenophorea</taxon>
        <taxon>Peniculida</taxon>
        <taxon>Parameciidae</taxon>
        <taxon>Paramecium</taxon>
    </lineage>
</organism>
<feature type="domain" description="EGF-like" evidence="5">
    <location>
        <begin position="716"/>
        <end position="758"/>
    </location>
</feature>
<feature type="signal peptide" evidence="4">
    <location>
        <begin position="1"/>
        <end position="18"/>
    </location>
</feature>
<feature type="domain" description="EGF-like" evidence="5">
    <location>
        <begin position="766"/>
        <end position="807"/>
    </location>
</feature>
<feature type="domain" description="EGF-like" evidence="5">
    <location>
        <begin position="808"/>
        <end position="854"/>
    </location>
</feature>
<name>A0A8S1LVI8_PARPR</name>
<feature type="chain" id="PRO_5035802925" description="EGF-like domain-containing protein" evidence="4">
    <location>
        <begin position="19"/>
        <end position="1516"/>
    </location>
</feature>
<evidence type="ECO:0000256" key="1">
    <source>
        <dbReference type="ARBA" id="ARBA00022729"/>
    </source>
</evidence>
<evidence type="ECO:0000256" key="2">
    <source>
        <dbReference type="ARBA" id="ARBA00022737"/>
    </source>
</evidence>
<feature type="domain" description="EGF-like" evidence="5">
    <location>
        <begin position="1106"/>
        <end position="1141"/>
    </location>
</feature>
<dbReference type="OMA" id="ISCINCY"/>
<dbReference type="PANTHER" id="PTHR38934">
    <property type="entry name" value="HYPHALLY REGULATED CELL WALL PROTEIN 1"/>
    <property type="match status" value="1"/>
</dbReference>
<dbReference type="Pfam" id="PF13948">
    <property type="entry name" value="DUF4215"/>
    <property type="match status" value="7"/>
</dbReference>
<keyword evidence="7" id="KW-1185">Reference proteome</keyword>